<gene>
    <name evidence="1" type="ORF">IV417_05300</name>
</gene>
<dbReference type="AlphaFoldDB" id="A0AAP2CNN0"/>
<comment type="caution">
    <text evidence="1">The sequence shown here is derived from an EMBL/GenBank/DDBJ whole genome shotgun (WGS) entry which is preliminary data.</text>
</comment>
<dbReference type="Proteomes" id="UP001315686">
    <property type="component" value="Unassembled WGS sequence"/>
</dbReference>
<reference evidence="1 2" key="1">
    <citation type="journal article" date="2021" name="Arch. Microbiol.">
        <title>Harenicola maris gen. nov., sp. nov. isolated from the Sea of Japan shallow sediments.</title>
        <authorList>
            <person name="Romanenko L.A."/>
            <person name="Kurilenko V.V."/>
            <person name="Chernysheva N.Y."/>
            <person name="Tekutyeva L.A."/>
            <person name="Velansky P.V."/>
            <person name="Svetashev V.I."/>
            <person name="Isaeva M.P."/>
        </authorList>
    </citation>
    <scope>NUCLEOTIDE SEQUENCE [LARGE SCALE GENOMIC DNA]</scope>
    <source>
        <strain evidence="1 2">KMM 3653</strain>
    </source>
</reference>
<protein>
    <submittedName>
        <fullName evidence="1">Uncharacterized protein</fullName>
    </submittedName>
</protein>
<evidence type="ECO:0000313" key="1">
    <source>
        <dbReference type="EMBL" id="MBT0956791.1"/>
    </source>
</evidence>
<dbReference type="RefSeq" id="WP_327792983.1">
    <property type="nucleotide sequence ID" value="NZ_JADQAZ010000001.1"/>
</dbReference>
<sequence length="102" mass="11938">MQANYSIWLEKSGYSHNTISGYQSEIRRVEEHYGNLDQHYDQDGFRQLAETFAYSRSDAREGRPNPTRLQIDGDIYTNLASYRRAMASYAKFRKTRVQAFTA</sequence>
<name>A0AAP2CNN0_9RHOB</name>
<accession>A0AAP2CNN0</accession>
<organism evidence="1 2">
    <name type="scientific">Harenicola maris</name>
    <dbReference type="NCBI Taxonomy" id="2841044"/>
    <lineage>
        <taxon>Bacteria</taxon>
        <taxon>Pseudomonadati</taxon>
        <taxon>Pseudomonadota</taxon>
        <taxon>Alphaproteobacteria</taxon>
        <taxon>Rhodobacterales</taxon>
        <taxon>Paracoccaceae</taxon>
        <taxon>Harenicola</taxon>
    </lineage>
</organism>
<keyword evidence="2" id="KW-1185">Reference proteome</keyword>
<evidence type="ECO:0000313" key="2">
    <source>
        <dbReference type="Proteomes" id="UP001315686"/>
    </source>
</evidence>
<proteinExistence type="predicted"/>
<dbReference type="EMBL" id="JADQAZ010000001">
    <property type="protein sequence ID" value="MBT0956791.1"/>
    <property type="molecule type" value="Genomic_DNA"/>
</dbReference>